<dbReference type="GO" id="GO:0007200">
    <property type="term" value="P:phospholipase C-activating G protein-coupled receptor signaling pathway"/>
    <property type="evidence" value="ECO:0007669"/>
    <property type="project" value="TreeGrafter"/>
</dbReference>
<comment type="cofactor">
    <cofactor evidence="1">
        <name>Mg(2+)</name>
        <dbReference type="ChEBI" id="CHEBI:18420"/>
    </cofactor>
</comment>
<keyword evidence="5" id="KW-0460">Magnesium</keyword>
<sequence length="383" mass="44301">MQRSICLYSPFYSGNDDDDDELSPFLACNLNYHKRCARKIPNNCSGSYQWKTTLLSLPNADHSRRPSLVTASQTLSFTPRKDRSSSWSGRPLWMEVENARRTKVPHTFQVHTYTKPTICHYCKKLLKGIVRQGMQCRDCCYNCHKKCEQYVPKDCSGSMMLQSASVLYDDDESSCSPVNGETNDPQFLPESKTPARYTNSVQDYSDNDSTTTEQMSQNIPVMRLIMTKRQTKASNKIIKMGWIVHHTQRNHLRRKHYWCLSSKSIVMYTDDHCVRRYREIPLHHILCIERENFQAPLFGLSGSNPVRRLELRTITSTYYIDFQDCLNNKEATEWETAIRQAWMPMSPYDKKPSPTDDNSPSNSGFSIAIFPSTNISMIIFTLD</sequence>
<dbReference type="GO" id="GO:0035556">
    <property type="term" value="P:intracellular signal transduction"/>
    <property type="evidence" value="ECO:0007669"/>
    <property type="project" value="TreeGrafter"/>
</dbReference>
<dbReference type="SUPFAM" id="SSF50729">
    <property type="entry name" value="PH domain-like"/>
    <property type="match status" value="1"/>
</dbReference>
<dbReference type="InterPro" id="IPR046349">
    <property type="entry name" value="C1-like_sf"/>
</dbReference>
<dbReference type="InterPro" id="IPR020454">
    <property type="entry name" value="DAG/PE-bd"/>
</dbReference>
<dbReference type="Gene3D" id="2.30.29.30">
    <property type="entry name" value="Pleckstrin-homology domain (PH domain)/Phosphotyrosine-binding domain (PTB)"/>
    <property type="match status" value="1"/>
</dbReference>
<accession>A0A1Y3EMQ4</accession>
<reference evidence="7 8" key="1">
    <citation type="submission" date="2015-04" db="EMBL/GenBank/DDBJ databases">
        <title>Draft genome of the roundworm Trichinella nativa.</title>
        <authorList>
            <person name="Mitreva M."/>
        </authorList>
    </citation>
    <scope>NUCLEOTIDE SEQUENCE [LARGE SCALE GENOMIC DNA]</scope>
    <source>
        <strain evidence="7 8">ISS45</strain>
    </source>
</reference>
<dbReference type="Pfam" id="PF00130">
    <property type="entry name" value="C1_1"/>
    <property type="match status" value="1"/>
</dbReference>
<dbReference type="SMART" id="SM00109">
    <property type="entry name" value="C1"/>
    <property type="match status" value="1"/>
</dbReference>
<evidence type="ECO:0000313" key="7">
    <source>
        <dbReference type="EMBL" id="OUC44388.1"/>
    </source>
</evidence>
<dbReference type="SUPFAM" id="SSF57889">
    <property type="entry name" value="Cysteine-rich domain"/>
    <property type="match status" value="1"/>
</dbReference>
<dbReference type="PANTHER" id="PTHR22968">
    <property type="entry name" value="PROTEIN KINASE C, MU"/>
    <property type="match status" value="1"/>
</dbReference>
<evidence type="ECO:0000256" key="3">
    <source>
        <dbReference type="ARBA" id="ARBA00022723"/>
    </source>
</evidence>
<dbReference type="PROSITE" id="PS00479">
    <property type="entry name" value="ZF_DAG_PE_1"/>
    <property type="match status" value="1"/>
</dbReference>
<evidence type="ECO:0000256" key="5">
    <source>
        <dbReference type="ARBA" id="ARBA00022842"/>
    </source>
</evidence>
<dbReference type="CDD" id="cd20796">
    <property type="entry name" value="C1_PKD_rpt2"/>
    <property type="match status" value="1"/>
</dbReference>
<dbReference type="SMART" id="SM00233">
    <property type="entry name" value="PH"/>
    <property type="match status" value="1"/>
</dbReference>
<dbReference type="GO" id="GO:0016020">
    <property type="term" value="C:membrane"/>
    <property type="evidence" value="ECO:0007669"/>
    <property type="project" value="UniProtKB-SubCell"/>
</dbReference>
<dbReference type="PRINTS" id="PR00008">
    <property type="entry name" value="DAGPEDOMAIN"/>
</dbReference>
<organism evidence="7 8">
    <name type="scientific">Trichinella nativa</name>
    <dbReference type="NCBI Taxonomy" id="6335"/>
    <lineage>
        <taxon>Eukaryota</taxon>
        <taxon>Metazoa</taxon>
        <taxon>Ecdysozoa</taxon>
        <taxon>Nematoda</taxon>
        <taxon>Enoplea</taxon>
        <taxon>Dorylaimia</taxon>
        <taxon>Trichinellida</taxon>
        <taxon>Trichinellidae</taxon>
        <taxon>Trichinella</taxon>
    </lineage>
</organism>
<comment type="caution">
    <text evidence="7">The sequence shown here is derived from an EMBL/GenBank/DDBJ whole genome shotgun (WGS) entry which is preliminary data.</text>
</comment>
<evidence type="ECO:0000313" key="8">
    <source>
        <dbReference type="Proteomes" id="UP000243006"/>
    </source>
</evidence>
<gene>
    <name evidence="7" type="ORF">D917_09160</name>
</gene>
<dbReference type="InterPro" id="IPR001849">
    <property type="entry name" value="PH_domain"/>
</dbReference>
<name>A0A1Y3EMQ4_9BILA</name>
<dbReference type="InterPro" id="IPR002219">
    <property type="entry name" value="PKC_DAG/PE"/>
</dbReference>
<dbReference type="InterPro" id="IPR011993">
    <property type="entry name" value="PH-like_dom_sf"/>
</dbReference>
<dbReference type="Proteomes" id="UP000243006">
    <property type="component" value="Unassembled WGS sequence"/>
</dbReference>
<dbReference type="PANTHER" id="PTHR22968:SF24">
    <property type="entry name" value="SERINE_THREONINE-PROTEIN KINASE"/>
    <property type="match status" value="1"/>
</dbReference>
<proteinExistence type="predicted"/>
<dbReference type="Pfam" id="PF00169">
    <property type="entry name" value="PH"/>
    <property type="match status" value="1"/>
</dbReference>
<dbReference type="Gene3D" id="3.30.60.20">
    <property type="match status" value="1"/>
</dbReference>
<keyword evidence="2" id="KW-0597">Phosphoprotein</keyword>
<dbReference type="GO" id="GO:0004697">
    <property type="term" value="F:diacylglycerol-dependent serine/threonine kinase activity"/>
    <property type="evidence" value="ECO:0007669"/>
    <property type="project" value="UniProtKB-EC"/>
</dbReference>
<evidence type="ECO:0000256" key="1">
    <source>
        <dbReference type="ARBA" id="ARBA00001946"/>
    </source>
</evidence>
<evidence type="ECO:0000259" key="6">
    <source>
        <dbReference type="PROSITE" id="PS50081"/>
    </source>
</evidence>
<dbReference type="PROSITE" id="PS50081">
    <property type="entry name" value="ZF_DAG_PE_2"/>
    <property type="match status" value="1"/>
</dbReference>
<keyword evidence="4" id="KW-0862">Zinc</keyword>
<evidence type="ECO:0000256" key="4">
    <source>
        <dbReference type="ARBA" id="ARBA00022833"/>
    </source>
</evidence>
<dbReference type="GO" id="GO:0008270">
    <property type="term" value="F:zinc ion binding"/>
    <property type="evidence" value="ECO:0007669"/>
    <property type="project" value="UniProtKB-KW"/>
</dbReference>
<protein>
    <submittedName>
        <fullName evidence="7">Phorbol esters/diacylglycerol binding domain protein</fullName>
    </submittedName>
</protein>
<keyword evidence="3" id="KW-0479">Metal-binding</keyword>
<feature type="domain" description="Phorbol-ester/DAG-type" evidence="6">
    <location>
        <begin position="105"/>
        <end position="155"/>
    </location>
</feature>
<dbReference type="EMBL" id="LVZM01012684">
    <property type="protein sequence ID" value="OUC44388.1"/>
    <property type="molecule type" value="Genomic_DNA"/>
</dbReference>
<dbReference type="GO" id="GO:0005829">
    <property type="term" value="C:cytosol"/>
    <property type="evidence" value="ECO:0007669"/>
    <property type="project" value="TreeGrafter"/>
</dbReference>
<evidence type="ECO:0000256" key="2">
    <source>
        <dbReference type="ARBA" id="ARBA00022553"/>
    </source>
</evidence>
<dbReference type="AlphaFoldDB" id="A0A1Y3EMQ4"/>